<sequence length="450" mass="50958">IITRKSIEKEFLTVPSIFSGEETGSNWKIRYASITRLRGMLQCNGILLLRIYFAIYLSKAIDDIVQTMFSLRENLALNCLEFVAEVGELLGPQLHPDTAEPIIASLVKCCSTLKKSLFIKANEVAISFLKKVCFSSKIVAILCKTIDDKSNQVRQSAAEFLMIFLKIHARNFQGKSADRLQGYIKRGLADASPEVRESCRQAYWVYYEHWPKEAEKICLEMDSDTLQQLKAAKKKEALFPTVPQKDATKKNSRKATEELRPEEEMKKRRVSVKLEKASDATRKSEKKAKKEYAFEKTYNPTLDNLNQVARLSLDSVKKGTEMMKANKLDPSLLLDLQTVSENTPLLDIHNVDADSTFWLCDLERPFLCCLEEVTNLIDGAATSPFVKHDAVCLASSLIRHQKALFLRFKKPIVNKQASYLYPLVRALFSAHAFPSAKKAVNDLLAIYPSD</sequence>
<keyword evidence="4" id="KW-0493">Microtubule</keyword>
<feature type="non-terminal residue" evidence="8">
    <location>
        <position position="450"/>
    </location>
</feature>
<dbReference type="EMBL" id="PJQM01006211">
    <property type="protein sequence ID" value="RCH80049.1"/>
    <property type="molecule type" value="Genomic_DNA"/>
</dbReference>
<dbReference type="GO" id="GO:0051301">
    <property type="term" value="P:cell division"/>
    <property type="evidence" value="ECO:0007669"/>
    <property type="project" value="UniProtKB-KW"/>
</dbReference>
<dbReference type="Proteomes" id="UP000253551">
    <property type="component" value="Unassembled WGS sequence"/>
</dbReference>
<name>A0A367IQZ9_RHIST</name>
<dbReference type="InterPro" id="IPR011989">
    <property type="entry name" value="ARM-like"/>
</dbReference>
<dbReference type="GO" id="GO:0005815">
    <property type="term" value="C:microtubule organizing center"/>
    <property type="evidence" value="ECO:0007669"/>
    <property type="project" value="TreeGrafter"/>
</dbReference>
<keyword evidence="5" id="KW-0131">Cell cycle</keyword>
<keyword evidence="3" id="KW-0132">Cell division</keyword>
<dbReference type="STRING" id="4846.A0A367IQZ9"/>
<dbReference type="SUPFAM" id="SSF48371">
    <property type="entry name" value="ARM repeat"/>
    <property type="match status" value="1"/>
</dbReference>
<evidence type="ECO:0000256" key="3">
    <source>
        <dbReference type="ARBA" id="ARBA00022618"/>
    </source>
</evidence>
<evidence type="ECO:0000259" key="7">
    <source>
        <dbReference type="SMART" id="SM01349"/>
    </source>
</evidence>
<evidence type="ECO:0000313" key="9">
    <source>
        <dbReference type="Proteomes" id="UP000253551"/>
    </source>
</evidence>
<feature type="domain" description="TOG" evidence="7">
    <location>
        <begin position="6"/>
        <end position="241"/>
    </location>
</feature>
<dbReference type="GO" id="GO:0005876">
    <property type="term" value="C:spindle microtubule"/>
    <property type="evidence" value="ECO:0007669"/>
    <property type="project" value="TreeGrafter"/>
</dbReference>
<dbReference type="OrthoDB" id="46159at2759"/>
<keyword evidence="5" id="KW-0498">Mitosis</keyword>
<dbReference type="GO" id="GO:0008017">
    <property type="term" value="F:microtubule binding"/>
    <property type="evidence" value="ECO:0007669"/>
    <property type="project" value="TreeGrafter"/>
</dbReference>
<comment type="caution">
    <text evidence="8">The sequence shown here is derived from an EMBL/GenBank/DDBJ whole genome shotgun (WGS) entry which is preliminary data.</text>
</comment>
<comment type="subcellular location">
    <subcellularLocation>
        <location evidence="1">Cytoplasm</location>
        <location evidence="1">Cytoskeleton</location>
        <location evidence="1">Spindle</location>
    </subcellularLocation>
</comment>
<dbReference type="GO" id="GO:0090307">
    <property type="term" value="P:mitotic spindle assembly"/>
    <property type="evidence" value="ECO:0007669"/>
    <property type="project" value="TreeGrafter"/>
</dbReference>
<dbReference type="GO" id="GO:0005881">
    <property type="term" value="C:cytoplasmic microtubule"/>
    <property type="evidence" value="ECO:0007669"/>
    <property type="project" value="TreeGrafter"/>
</dbReference>
<accession>A0A367IQZ9</accession>
<dbReference type="SMART" id="SM01349">
    <property type="entry name" value="TOG"/>
    <property type="match status" value="1"/>
</dbReference>
<dbReference type="PANTHER" id="PTHR21567:SF9">
    <property type="entry name" value="CLIP-ASSOCIATING PROTEIN"/>
    <property type="match status" value="1"/>
</dbReference>
<evidence type="ECO:0000256" key="6">
    <source>
        <dbReference type="SAM" id="MobiDB-lite"/>
    </source>
</evidence>
<dbReference type="Gene3D" id="1.25.10.10">
    <property type="entry name" value="Leucine-rich Repeat Variant"/>
    <property type="match status" value="1"/>
</dbReference>
<keyword evidence="9" id="KW-1185">Reference proteome</keyword>
<proteinExistence type="inferred from homology"/>
<evidence type="ECO:0000256" key="2">
    <source>
        <dbReference type="ARBA" id="ARBA00009549"/>
    </source>
</evidence>
<dbReference type="InterPro" id="IPR034085">
    <property type="entry name" value="TOG"/>
</dbReference>
<evidence type="ECO:0000256" key="4">
    <source>
        <dbReference type="ARBA" id="ARBA00022701"/>
    </source>
</evidence>
<evidence type="ECO:0000313" key="8">
    <source>
        <dbReference type="EMBL" id="RCH80049.1"/>
    </source>
</evidence>
<dbReference type="GO" id="GO:1990023">
    <property type="term" value="C:mitotic spindle midzone"/>
    <property type="evidence" value="ECO:0007669"/>
    <property type="project" value="TreeGrafter"/>
</dbReference>
<comment type="similarity">
    <text evidence="2">Belongs to the CLASP family.</text>
</comment>
<reference evidence="8 9" key="1">
    <citation type="journal article" date="2018" name="G3 (Bethesda)">
        <title>Phylogenetic and Phylogenomic Definition of Rhizopus Species.</title>
        <authorList>
            <person name="Gryganskyi A.P."/>
            <person name="Golan J."/>
            <person name="Dolatabadi S."/>
            <person name="Mondo S."/>
            <person name="Robb S."/>
            <person name="Idnurm A."/>
            <person name="Muszewska A."/>
            <person name="Steczkiewicz K."/>
            <person name="Masonjones S."/>
            <person name="Liao H.L."/>
            <person name="Gajdeczka M.T."/>
            <person name="Anike F."/>
            <person name="Vuek A."/>
            <person name="Anishchenko I.M."/>
            <person name="Voigt K."/>
            <person name="de Hoog G.S."/>
            <person name="Smith M.E."/>
            <person name="Heitman J."/>
            <person name="Vilgalys R."/>
            <person name="Stajich J.E."/>
        </authorList>
    </citation>
    <scope>NUCLEOTIDE SEQUENCE [LARGE SCALE GENOMIC DNA]</scope>
    <source>
        <strain evidence="8 9">LSU 92-RS-03</strain>
    </source>
</reference>
<gene>
    <name evidence="8" type="primary">STU1_1</name>
    <name evidence="8" type="ORF">CU098_002063</name>
</gene>
<dbReference type="InterPro" id="IPR024395">
    <property type="entry name" value="CLASP_N_dom"/>
</dbReference>
<dbReference type="PANTHER" id="PTHR21567">
    <property type="entry name" value="CLASP"/>
    <property type="match status" value="1"/>
</dbReference>
<feature type="compositionally biased region" description="Basic and acidic residues" evidence="6">
    <location>
        <begin position="246"/>
        <end position="286"/>
    </location>
</feature>
<dbReference type="Pfam" id="PF12348">
    <property type="entry name" value="CLASP_N"/>
    <property type="match status" value="1"/>
</dbReference>
<dbReference type="InterPro" id="IPR016024">
    <property type="entry name" value="ARM-type_fold"/>
</dbReference>
<dbReference type="AlphaFoldDB" id="A0A367IQZ9"/>
<organism evidence="8 9">
    <name type="scientific">Rhizopus stolonifer</name>
    <name type="common">Rhizopus nigricans</name>
    <dbReference type="NCBI Taxonomy" id="4846"/>
    <lineage>
        <taxon>Eukaryota</taxon>
        <taxon>Fungi</taxon>
        <taxon>Fungi incertae sedis</taxon>
        <taxon>Mucoromycota</taxon>
        <taxon>Mucoromycotina</taxon>
        <taxon>Mucoromycetes</taxon>
        <taxon>Mucorales</taxon>
        <taxon>Mucorineae</taxon>
        <taxon>Rhizopodaceae</taxon>
        <taxon>Rhizopus</taxon>
    </lineage>
</organism>
<feature type="region of interest" description="Disordered" evidence="6">
    <location>
        <begin position="243"/>
        <end position="286"/>
    </location>
</feature>
<protein>
    <submittedName>
        <fullName evidence="8">Suppressor of tub2 mutation</fullName>
    </submittedName>
</protein>
<evidence type="ECO:0000256" key="5">
    <source>
        <dbReference type="ARBA" id="ARBA00022776"/>
    </source>
</evidence>
<feature type="non-terminal residue" evidence="8">
    <location>
        <position position="1"/>
    </location>
</feature>
<evidence type="ECO:0000256" key="1">
    <source>
        <dbReference type="ARBA" id="ARBA00004186"/>
    </source>
</evidence>